<dbReference type="PANTHER" id="PTHR34504">
    <property type="entry name" value="ANTITOXIN HICB"/>
    <property type="match status" value="1"/>
</dbReference>
<evidence type="ECO:0000313" key="2">
    <source>
        <dbReference type="EMBL" id="PIP31938.1"/>
    </source>
</evidence>
<dbReference type="Pfam" id="PF15919">
    <property type="entry name" value="HicB_lk_antitox"/>
    <property type="match status" value="1"/>
</dbReference>
<feature type="domain" description="HicB-like antitoxin of toxin-antitoxin system" evidence="1">
    <location>
        <begin position="23"/>
        <end position="78"/>
    </location>
</feature>
<dbReference type="SUPFAM" id="SSF143100">
    <property type="entry name" value="TTHA1013/TTHA0281-like"/>
    <property type="match status" value="1"/>
</dbReference>
<dbReference type="AlphaFoldDB" id="A0A2G9ZHX3"/>
<sequence length="94" mass="10585">MGEQKIIKKKKQKQKQKVYNFTAFFEPAEEGGYVVSVPSLPGCLTQGETFEEAQVMAKDAIELYLQTLCDLKEEVSFESEKTIISKIPANVCFS</sequence>
<dbReference type="Proteomes" id="UP000230447">
    <property type="component" value="Unassembled WGS sequence"/>
</dbReference>
<accession>A0A2G9ZHX3</accession>
<dbReference type="InterPro" id="IPR031807">
    <property type="entry name" value="HicB-like"/>
</dbReference>
<comment type="caution">
    <text evidence="2">The sequence shown here is derived from an EMBL/GenBank/DDBJ whole genome shotgun (WGS) entry which is preliminary data.</text>
</comment>
<dbReference type="InterPro" id="IPR051404">
    <property type="entry name" value="TA_system_antitoxin"/>
</dbReference>
<dbReference type="Gene3D" id="3.30.160.250">
    <property type="match status" value="1"/>
</dbReference>
<proteinExistence type="predicted"/>
<evidence type="ECO:0000259" key="1">
    <source>
        <dbReference type="Pfam" id="PF15919"/>
    </source>
</evidence>
<organism evidence="2 3">
    <name type="scientific">bacterium (Candidatus Gribaldobacteria) CG23_combo_of_CG06-09_8_20_14_all_37_87_8</name>
    <dbReference type="NCBI Taxonomy" id="2014278"/>
    <lineage>
        <taxon>Bacteria</taxon>
        <taxon>Candidatus Gribaldobacteria</taxon>
    </lineage>
</organism>
<name>A0A2G9ZHX3_9BACT</name>
<gene>
    <name evidence="2" type="ORF">COX24_00775</name>
</gene>
<evidence type="ECO:0000313" key="3">
    <source>
        <dbReference type="Proteomes" id="UP000230447"/>
    </source>
</evidence>
<dbReference type="InterPro" id="IPR035069">
    <property type="entry name" value="TTHA1013/TTHA0281-like"/>
</dbReference>
<dbReference type="PANTHER" id="PTHR34504:SF2">
    <property type="entry name" value="UPF0150 PROTEIN SSL0259"/>
    <property type="match status" value="1"/>
</dbReference>
<reference evidence="2 3" key="1">
    <citation type="submission" date="2017-09" db="EMBL/GenBank/DDBJ databases">
        <title>Depth-based differentiation of microbial function through sediment-hosted aquifers and enrichment of novel symbionts in the deep terrestrial subsurface.</title>
        <authorList>
            <person name="Probst A.J."/>
            <person name="Ladd B."/>
            <person name="Jarett J.K."/>
            <person name="Geller-Mcgrath D.E."/>
            <person name="Sieber C.M."/>
            <person name="Emerson J.B."/>
            <person name="Anantharaman K."/>
            <person name="Thomas B.C."/>
            <person name="Malmstrom R."/>
            <person name="Stieglmeier M."/>
            <person name="Klingl A."/>
            <person name="Woyke T."/>
            <person name="Ryan C.M."/>
            <person name="Banfield J.F."/>
        </authorList>
    </citation>
    <scope>NUCLEOTIDE SEQUENCE [LARGE SCALE GENOMIC DNA]</scope>
    <source>
        <strain evidence="2">CG23_combo_of_CG06-09_8_20_14_all_37_87_8</strain>
    </source>
</reference>
<dbReference type="EMBL" id="PCSB01000016">
    <property type="protein sequence ID" value="PIP31938.1"/>
    <property type="molecule type" value="Genomic_DNA"/>
</dbReference>
<protein>
    <recommendedName>
        <fullName evidence="1">HicB-like antitoxin of toxin-antitoxin system domain-containing protein</fullName>
    </recommendedName>
</protein>